<dbReference type="InterPro" id="IPR048126">
    <property type="entry name" value="Toxin_VasX"/>
</dbReference>
<gene>
    <name evidence="3" type="ORF">N5D93_13555</name>
</gene>
<name>A0AA42S3R2_9BURK</name>
<dbReference type="RefSeq" id="WP_279995459.1">
    <property type="nucleotide sequence ID" value="NZ_JAOCDZ010000008.1"/>
</dbReference>
<keyword evidence="1" id="KW-0472">Membrane</keyword>
<sequence length="1086" mass="117246">MTLSQSLIDIVEETLPLPPGSCNACERNGVPILLLRPAVVAKSPFLHARGALTHPGLQESLRIMRKGYVYVLLDRRVWHAYQVTEAGHMRHFNPYEMARDEPAPLAERCVQAAHDLPASFIGIDIDQYKLAWIAYSQDPWPTAVLDAYKSGDGLNANYPLRFVIVDLPKLRDDPTAGGTALALEHAHPLNKHVAEYVSGVDDFGSVHGWSSRLPQATGMRNYLTLMERQNRLPQGVSGLILPDPIGMAEELNNVRLAAYTQKRLWSEEPTRRYAYLTSQCLLAIQQMYAVQADAETMDSSTPLLDIMPSESGTPPVFWDPARERQERVQAKITDRVERLKERYWETNPPAEPRRHGRASFQARYDRDIKRFENDIDAYGKDWAQVVGSAAWKRIVAMDYSDADERSRLLRLITVGACLDGGITDAMPASDAVSGEPETLGPTGTAWRSLLSDPNSAAYLALNGHQTSLQTTFIPLFGAGAVANDAGKKYFEAVKSIISSKEIGAWREGRAADAADQLLTAMHGASKRLNKHLSAGSKAAVDAVHVGGAWLYRKAQMTQVVIQLTVGELLSICAEELQRVGESLQQDASRRVRAFVFAGLISIPDPAVRNTLIDVTLWMEGSAEDIRKRINDFQKVAGDQVGNVARQIEGAVRQAEGAARNASHGAMRKISVGLKNLEAPAAQLLKGLELSAAHAQEFAKNGLTSLKRLSVGSGYGALSLVSLYFLHDSVRTSLDAARETVGARHPEAMAALYGAGVGLLGAGVEAGGLTLRIGAESVQPFMRRVAAAEGGAVARAIGMGKTLIKAGGVIAALGGVADGVGSFAAANRAEADGDANAPFAYRLSGFLATGGAIFSGLGAVTGGALLGPLGVGIALGIAAFVIGKIAKKLESDSLELWARRSYFGRVEQESRWATADQMDAAMSALNAAFIGMEATLGFHSAKRAMDADTLLTADILEIKSTGGIESGTELGYRVVLPGFDPSRSSFEFKLLVKQFGLERSGRRLPTLLEGVLAAMHHNSEHGAPGLEEFRHLTANDQCLPTRESPILSCRYWLGPLHSIKSATIEITFWPDKDDLTGYARINMTEEA</sequence>
<evidence type="ECO:0000259" key="2">
    <source>
        <dbReference type="Pfam" id="PF20249"/>
    </source>
</evidence>
<protein>
    <recommendedName>
        <fullName evidence="2">Toxin VasX N-terminal region domain-containing protein</fullName>
    </recommendedName>
</protein>
<dbReference type="Pfam" id="PF20249">
    <property type="entry name" value="VasX_N"/>
    <property type="match status" value="1"/>
</dbReference>
<dbReference type="CDD" id="cd20707">
    <property type="entry name" value="MIX_III"/>
    <property type="match status" value="1"/>
</dbReference>
<accession>A0AA42S3R2</accession>
<dbReference type="AlphaFoldDB" id="A0AA42S3R2"/>
<evidence type="ECO:0000313" key="4">
    <source>
        <dbReference type="Proteomes" id="UP001161094"/>
    </source>
</evidence>
<proteinExistence type="predicted"/>
<reference evidence="3" key="1">
    <citation type="submission" date="2022-09" db="EMBL/GenBank/DDBJ databases">
        <title>Intensive care unit water sources are persistently colonized with multi-drug resistant bacteria and are the site of extensive horizontal gene transfer of antibiotic resistance genes.</title>
        <authorList>
            <person name="Diorio-Toth L."/>
        </authorList>
    </citation>
    <scope>NUCLEOTIDE SEQUENCE</scope>
    <source>
        <strain evidence="3">GD03843</strain>
    </source>
</reference>
<dbReference type="InterPro" id="IPR046864">
    <property type="entry name" value="VasX_N"/>
</dbReference>
<keyword evidence="1" id="KW-1133">Transmembrane helix</keyword>
<organism evidence="3 4">
    <name type="scientific">Achromobacter spanius</name>
    <dbReference type="NCBI Taxonomy" id="217203"/>
    <lineage>
        <taxon>Bacteria</taxon>
        <taxon>Pseudomonadati</taxon>
        <taxon>Pseudomonadota</taxon>
        <taxon>Betaproteobacteria</taxon>
        <taxon>Burkholderiales</taxon>
        <taxon>Alcaligenaceae</taxon>
        <taxon>Achromobacter</taxon>
    </lineage>
</organism>
<feature type="transmembrane region" description="Helical" evidence="1">
    <location>
        <begin position="851"/>
        <end position="881"/>
    </location>
</feature>
<dbReference type="NCBIfam" id="NF041559">
    <property type="entry name" value="BTH_I2691_fam"/>
    <property type="match status" value="1"/>
</dbReference>
<feature type="domain" description="Toxin VasX N-terminal region" evidence="2">
    <location>
        <begin position="22"/>
        <end position="149"/>
    </location>
</feature>
<comment type="caution">
    <text evidence="3">The sequence shown here is derived from an EMBL/GenBank/DDBJ whole genome shotgun (WGS) entry which is preliminary data.</text>
</comment>
<dbReference type="Proteomes" id="UP001161094">
    <property type="component" value="Unassembled WGS sequence"/>
</dbReference>
<keyword evidence="1" id="KW-0812">Transmembrane</keyword>
<evidence type="ECO:0000313" key="3">
    <source>
        <dbReference type="EMBL" id="MDH0736840.1"/>
    </source>
</evidence>
<dbReference type="EMBL" id="JAOCDZ010000008">
    <property type="protein sequence ID" value="MDH0736840.1"/>
    <property type="molecule type" value="Genomic_DNA"/>
</dbReference>
<evidence type="ECO:0000256" key="1">
    <source>
        <dbReference type="SAM" id="Phobius"/>
    </source>
</evidence>